<dbReference type="Proteomes" id="UP000214603">
    <property type="component" value="Unassembled WGS sequence"/>
</dbReference>
<evidence type="ECO:0000313" key="1">
    <source>
        <dbReference type="EMBL" id="OWT63796.1"/>
    </source>
</evidence>
<accession>A0A225MRB5</accession>
<dbReference type="EMBL" id="NJIH01000003">
    <property type="protein sequence ID" value="OWT63796.1"/>
    <property type="molecule type" value="Genomic_DNA"/>
</dbReference>
<sequence length="231" mass="27150">MPSARQELIAELEQILAALREDRLYPEEMQRRFIYPMSSLGVHRHLLEVESQIRSLREEVLRSRDKPVRCAYTEDRGQVIHMLTGVSGEVERDHKYLKKKSHSNEWLIITDPYFLQWDGPNKAFPSEKKYTDYIVDYIPRELKKLELFILPDPNKRILKKFNDRVRGRGTQVSYWPTTEIHDRTIIRDNMTGTLMGTSFGGLGNKLAFVLDIPDQDLKMFMEQLNRIRGVA</sequence>
<comment type="caution">
    <text evidence="1">The sequence shown here is derived from an EMBL/GenBank/DDBJ whole genome shotgun (WGS) entry which is preliminary data.</text>
</comment>
<gene>
    <name evidence="1" type="ORF">CEY11_05650</name>
</gene>
<dbReference type="OrthoDB" id="7572623at2"/>
<protein>
    <submittedName>
        <fullName evidence="1">Uncharacterized protein</fullName>
    </submittedName>
</protein>
<keyword evidence="2" id="KW-1185">Reference proteome</keyword>
<dbReference type="AlphaFoldDB" id="A0A225MRB5"/>
<name>A0A225MRB5_9BURK</name>
<organism evidence="1 2">
    <name type="scientific">Candidimonas nitroreducens</name>
    <dbReference type="NCBI Taxonomy" id="683354"/>
    <lineage>
        <taxon>Bacteria</taxon>
        <taxon>Pseudomonadati</taxon>
        <taxon>Pseudomonadota</taxon>
        <taxon>Betaproteobacteria</taxon>
        <taxon>Burkholderiales</taxon>
        <taxon>Alcaligenaceae</taxon>
        <taxon>Candidimonas</taxon>
    </lineage>
</organism>
<reference evidence="2" key="1">
    <citation type="submission" date="2017-06" db="EMBL/GenBank/DDBJ databases">
        <title>Herbaspirillum phytohormonus sp. nov., isolated from the root nodule of Robinia pseudoacacia in lead-zinc mine.</title>
        <authorList>
            <person name="Fan M."/>
            <person name="Lin Y."/>
        </authorList>
    </citation>
    <scope>NUCLEOTIDE SEQUENCE [LARGE SCALE GENOMIC DNA]</scope>
    <source>
        <strain evidence="2">SC-089</strain>
    </source>
</reference>
<dbReference type="RefSeq" id="WP_088602375.1">
    <property type="nucleotide sequence ID" value="NZ_NJIH01000003.1"/>
</dbReference>
<proteinExistence type="predicted"/>
<evidence type="ECO:0000313" key="2">
    <source>
        <dbReference type="Proteomes" id="UP000214603"/>
    </source>
</evidence>